<dbReference type="SUPFAM" id="SSF50475">
    <property type="entry name" value="FMN-binding split barrel"/>
    <property type="match status" value="1"/>
</dbReference>
<dbReference type="InterPro" id="IPR052019">
    <property type="entry name" value="F420H2_bilvrd_red/Heme_oxyg"/>
</dbReference>
<keyword evidence="1" id="KW-0560">Oxidoreductase</keyword>
<evidence type="ECO:0000256" key="1">
    <source>
        <dbReference type="ARBA" id="ARBA00023002"/>
    </source>
</evidence>
<gene>
    <name evidence="3" type="ORF">ACFOWZ_06510</name>
</gene>
<protein>
    <submittedName>
        <fullName evidence="3">Pyridoxamine 5'-phosphate oxidase family protein</fullName>
    </submittedName>
</protein>
<organism evidence="3 4">
    <name type="scientific">Lentzea rhizosphaerae</name>
    <dbReference type="NCBI Taxonomy" id="2041025"/>
    <lineage>
        <taxon>Bacteria</taxon>
        <taxon>Bacillati</taxon>
        <taxon>Actinomycetota</taxon>
        <taxon>Actinomycetes</taxon>
        <taxon>Pseudonocardiales</taxon>
        <taxon>Pseudonocardiaceae</taxon>
        <taxon>Lentzea</taxon>
    </lineage>
</organism>
<dbReference type="InterPro" id="IPR011576">
    <property type="entry name" value="Pyridox_Oxase_N"/>
</dbReference>
<dbReference type="RefSeq" id="WP_382370150.1">
    <property type="nucleotide sequence ID" value="NZ_JBHRZI010000010.1"/>
</dbReference>
<evidence type="ECO:0000313" key="4">
    <source>
        <dbReference type="Proteomes" id="UP001595690"/>
    </source>
</evidence>
<dbReference type="PANTHER" id="PTHR35176">
    <property type="entry name" value="HEME OXYGENASE HI_0854-RELATED"/>
    <property type="match status" value="1"/>
</dbReference>
<feature type="domain" description="Pyridoxamine 5'-phosphate oxidase N-terminal" evidence="2">
    <location>
        <begin position="21"/>
        <end position="100"/>
    </location>
</feature>
<reference evidence="4" key="1">
    <citation type="journal article" date="2019" name="Int. J. Syst. Evol. Microbiol.">
        <title>The Global Catalogue of Microorganisms (GCM) 10K type strain sequencing project: providing services to taxonomists for standard genome sequencing and annotation.</title>
        <authorList>
            <consortium name="The Broad Institute Genomics Platform"/>
            <consortium name="The Broad Institute Genome Sequencing Center for Infectious Disease"/>
            <person name="Wu L."/>
            <person name="Ma J."/>
        </authorList>
    </citation>
    <scope>NUCLEOTIDE SEQUENCE [LARGE SCALE GENOMIC DNA]</scope>
    <source>
        <strain evidence="4">CGMCC 4.7405</strain>
    </source>
</reference>
<evidence type="ECO:0000259" key="2">
    <source>
        <dbReference type="Pfam" id="PF01243"/>
    </source>
</evidence>
<dbReference type="Proteomes" id="UP001595690">
    <property type="component" value="Unassembled WGS sequence"/>
</dbReference>
<dbReference type="EMBL" id="JBHRZI010000010">
    <property type="protein sequence ID" value="MFC3891121.1"/>
    <property type="molecule type" value="Genomic_DNA"/>
</dbReference>
<accession>A0ABV8BNN1</accession>
<dbReference type="Gene3D" id="2.30.110.10">
    <property type="entry name" value="Electron Transport, Fmn-binding Protein, Chain A"/>
    <property type="match status" value="1"/>
</dbReference>
<dbReference type="Pfam" id="PF01243">
    <property type="entry name" value="PNPOx_N"/>
    <property type="match status" value="1"/>
</dbReference>
<name>A0ABV8BNN1_9PSEU</name>
<comment type="caution">
    <text evidence="3">The sequence shown here is derived from an EMBL/GenBank/DDBJ whole genome shotgun (WGS) entry which is preliminary data.</text>
</comment>
<dbReference type="PANTHER" id="PTHR35176:SF2">
    <property type="entry name" value="F420H(2)-DEPENDENT REDUCTASE RV1155"/>
    <property type="match status" value="1"/>
</dbReference>
<dbReference type="InterPro" id="IPR012349">
    <property type="entry name" value="Split_barrel_FMN-bd"/>
</dbReference>
<sequence length="158" mass="17177">MISTENGLQRVAELASTQDWLAVLVTMRTNGEPAVSVVNAGVVAHPVTGEQVLALVSRGGTTKLRNLRKTPQATLVFRSGWDWIAVTGPVQIAGPDDELPGLPAERVPQLLRDIYAAAGGTHPDLEEYDREMLADRRAAVFVTPRKFSTNPTPHDRED</sequence>
<keyword evidence="4" id="KW-1185">Reference proteome</keyword>
<proteinExistence type="predicted"/>
<evidence type="ECO:0000313" key="3">
    <source>
        <dbReference type="EMBL" id="MFC3891121.1"/>
    </source>
</evidence>